<feature type="domain" description="Pyruvate flavodoxin/ferredoxin oxidoreductase pyrimidine binding" evidence="2">
    <location>
        <begin position="20"/>
        <end position="239"/>
    </location>
</feature>
<dbReference type="InterPro" id="IPR002880">
    <property type="entry name" value="Pyrv_Fd/Flavodoxin_OxRdtase_N"/>
</dbReference>
<dbReference type="Pfam" id="PF01855">
    <property type="entry name" value="POR_N"/>
    <property type="match status" value="1"/>
</dbReference>
<dbReference type="Gene3D" id="3.40.50.970">
    <property type="match status" value="1"/>
</dbReference>
<dbReference type="Proteomes" id="UP000741360">
    <property type="component" value="Unassembled WGS sequence"/>
</dbReference>
<dbReference type="Pfam" id="PF17147">
    <property type="entry name" value="PFOR_II"/>
    <property type="match status" value="1"/>
</dbReference>
<dbReference type="SUPFAM" id="SSF52922">
    <property type="entry name" value="TK C-terminal domain-like"/>
    <property type="match status" value="1"/>
</dbReference>
<organism evidence="4 5">
    <name type="scientific">Tectimicrobiota bacterium</name>
    <dbReference type="NCBI Taxonomy" id="2528274"/>
    <lineage>
        <taxon>Bacteria</taxon>
        <taxon>Pseudomonadati</taxon>
        <taxon>Nitrospinota/Tectimicrobiota group</taxon>
        <taxon>Candidatus Tectimicrobiota</taxon>
    </lineage>
</organism>
<dbReference type="InterPro" id="IPR050722">
    <property type="entry name" value="Pyruvate:ferred/Flavod_OxRd"/>
</dbReference>
<sequence>MESLKAGAQVIEGNTAAVIAAALARVQVIAAYPITPSSPIVESLSDLCAQGKLQARFIPVESEHSAMAACIGAAMTGCRTFTATSSQGLALMHELLHWSAGSRLPIVLVNVNRALAPPWTIFCDQSDAFSQRDTGWMQIYCETAQEVLDSVLQAYRISEEVLLPCMVNMDGFYLSHTAEPVEVPDPKEVDCFLPGFEPRFHLDAADPHAFGGGTAPAPYMEFRHQMQEAMEEAKDRIVRVGEEFGRQFGRSYGLLELYRAENASLLVVTSGSITGTAREAVDGLRDQGLAVGLLRVRFLRPFPAEEVRRAVSSAETLLVLDRAVSYGQGGTLAQEFKAALYGQDRLQIFSIVMGLGGAPVTRQMIEETTLMALERTLDPCRSHWLGGTI</sequence>
<dbReference type="AlphaFoldDB" id="A0A932LZ75"/>
<dbReference type="InterPro" id="IPR033412">
    <property type="entry name" value="PFOR_II"/>
</dbReference>
<dbReference type="CDD" id="cd07034">
    <property type="entry name" value="TPP_PYR_PFOR_IOR-alpha_like"/>
    <property type="match status" value="1"/>
</dbReference>
<dbReference type="Gene3D" id="3.40.50.920">
    <property type="match status" value="1"/>
</dbReference>
<comment type="caution">
    <text evidence="4">The sequence shown here is derived from an EMBL/GenBank/DDBJ whole genome shotgun (WGS) entry which is preliminary data.</text>
</comment>
<name>A0A932LZ75_UNCTE</name>
<dbReference type="InterPro" id="IPR009014">
    <property type="entry name" value="Transketo_C/PFOR_II"/>
</dbReference>
<evidence type="ECO:0000259" key="2">
    <source>
        <dbReference type="Pfam" id="PF01855"/>
    </source>
</evidence>
<evidence type="ECO:0000313" key="4">
    <source>
        <dbReference type="EMBL" id="MBI3013659.1"/>
    </source>
</evidence>
<evidence type="ECO:0000256" key="1">
    <source>
        <dbReference type="ARBA" id="ARBA00023002"/>
    </source>
</evidence>
<gene>
    <name evidence="4" type="primary">porA</name>
    <name evidence="4" type="ORF">HYY65_01035</name>
</gene>
<evidence type="ECO:0000259" key="3">
    <source>
        <dbReference type="Pfam" id="PF17147"/>
    </source>
</evidence>
<accession>A0A932LZ75</accession>
<dbReference type="SUPFAM" id="SSF52518">
    <property type="entry name" value="Thiamin diphosphate-binding fold (THDP-binding)"/>
    <property type="match status" value="1"/>
</dbReference>
<keyword evidence="4" id="KW-0670">Pyruvate</keyword>
<feature type="domain" description="Pyruvate:ferredoxin oxidoreductase core" evidence="3">
    <location>
        <begin position="263"/>
        <end position="363"/>
    </location>
</feature>
<dbReference type="EMBL" id="JACPSX010000017">
    <property type="protein sequence ID" value="MBI3013659.1"/>
    <property type="molecule type" value="Genomic_DNA"/>
</dbReference>
<dbReference type="FunFam" id="3.40.50.970:FF:000012">
    <property type="entry name" value="Pyruvate:ferredoxin (Flavodoxin) oxidoreductase"/>
    <property type="match status" value="1"/>
</dbReference>
<evidence type="ECO:0000313" key="5">
    <source>
        <dbReference type="Proteomes" id="UP000741360"/>
    </source>
</evidence>
<reference evidence="4" key="1">
    <citation type="submission" date="2020-07" db="EMBL/GenBank/DDBJ databases">
        <title>Huge and variable diversity of episymbiotic CPR bacteria and DPANN archaea in groundwater ecosystems.</title>
        <authorList>
            <person name="He C.Y."/>
            <person name="Keren R."/>
            <person name="Whittaker M."/>
            <person name="Farag I.F."/>
            <person name="Doudna J."/>
            <person name="Cate J.H.D."/>
            <person name="Banfield J.F."/>
        </authorList>
    </citation>
    <scope>NUCLEOTIDE SEQUENCE</scope>
    <source>
        <strain evidence="4">NC_groundwater_717_Ag_S-0.2um_59_8</strain>
    </source>
</reference>
<dbReference type="GO" id="GO:0016491">
    <property type="term" value="F:oxidoreductase activity"/>
    <property type="evidence" value="ECO:0007669"/>
    <property type="project" value="UniProtKB-KW"/>
</dbReference>
<protein>
    <submittedName>
        <fullName evidence="4">Pyruvate ferredoxin oxidoreductase</fullName>
    </submittedName>
</protein>
<dbReference type="GO" id="GO:0006979">
    <property type="term" value="P:response to oxidative stress"/>
    <property type="evidence" value="ECO:0007669"/>
    <property type="project" value="TreeGrafter"/>
</dbReference>
<dbReference type="PANTHER" id="PTHR32154:SF0">
    <property type="entry name" value="PYRUVATE-FLAVODOXIN OXIDOREDUCTASE-RELATED"/>
    <property type="match status" value="1"/>
</dbReference>
<dbReference type="PANTHER" id="PTHR32154">
    <property type="entry name" value="PYRUVATE-FLAVODOXIN OXIDOREDUCTASE-RELATED"/>
    <property type="match status" value="1"/>
</dbReference>
<proteinExistence type="predicted"/>
<dbReference type="InterPro" id="IPR029061">
    <property type="entry name" value="THDP-binding"/>
</dbReference>
<keyword evidence="1" id="KW-0560">Oxidoreductase</keyword>